<feature type="domain" description="Gram-positive cocci surface proteins LPxTG" evidence="9">
    <location>
        <begin position="1981"/>
        <end position="2017"/>
    </location>
</feature>
<evidence type="ECO:0000256" key="2">
    <source>
        <dbReference type="ARBA" id="ARBA00022512"/>
    </source>
</evidence>
<keyword evidence="7" id="KW-1133">Transmembrane helix</keyword>
<dbReference type="EMBL" id="JAASTW010000008">
    <property type="protein sequence ID" value="MBC1488979.1"/>
    <property type="molecule type" value="Genomic_DNA"/>
</dbReference>
<sequence length="2017" mass="218580">MIRTTRIKRSLLVVMTLLLILTQMNLGAFHAFAEEKDNDSVSYEVQSELSSDKKKAKLQLKATSKQEQVKILSVETPDGEVIQGELAEYTAEENGTVQFLINYQDTGSEQEPITKTYTATYDVTGIVSETKENTAENNTTSQENNTSQENTTTSAEKSNLKGLQATNTSLTLDIPNYDQTAWANGDIKTVNVTVDFKDSTSTGKKVKFTLPDGMRFVSIPVPNNYKATSGVDKSVLSYLGAGDPLGSATTSLTVPSQETTYGKATYGTVSYELDPGTEKASFSFSVRVDAAKYYGTTDLQTPIKAEAFMGDSSTPIASSEQSVHAEGNSVVGYAYQNHVKTMFRSWYGVLTMSETLASTDTTDSYNYTKTYSVVNGLNEVDGRGSSFFIPKHVTTTLYYPEGMEYVGVVDAYGTLRGNTANKTITHVPSENKVVIDYKQLNYFGADDTIYAIKYKIPKGTPAGTYTAPKVPHSVITTYDDKVFETDALITQSSNVTTLVEKDVCKVVDTAANKMTLTTTNRNINPDNETWAGNIRIENKTTAGVKTNQVYHVKFDENWEAYTSNLPFDGTISGNKITKLQYKTNLNPNYQTYSGTLPKTNANRMATLDAKAVGLQDGEYFTEIQANVGDFSPGYMNTSPSATFSPQSSISYGKVKTGINSVKFSAEIWDADDEANTKVSGVSTYSVNNTITSSANGRATFYNEDGVAVKTARAGETLTTKASLLLFEYPYGTRTVLNNPNVYLRAIDGTKILPASIKLTDQDGQDVDFTVKAETANNGDKVYVLKTNNVSVGGYIGYPSKTKYLNLTYDTTIDVTLDRSINTDAQEMIAWDAIAASAVNYFPDTGLDVNKNGNTNERLISVNSSTLSIPKQDTVTVETFLNVDGEGAKSAYIAGDDTTVSYFTPGTNADYTVQITNTSSSNASTFELYIPIPKTGQNFGSKFQREAFKWDMKLNGALPVTAEQQSQFEISYATTATEANYQSEDIYAASLTNYENVNMVRMKVKTQINAGETQIFKVPLKVDETFDSATAGNKISERDVYNPFYRVITNTFSGTLPGTTVGAELVIAEVSGQLFNDKDANGLYEAASGDEPLANETVELYKWNEASSSYEAYVNNGENVTTKTNANGTYKFDYHSGIAYGKYAVKFPSKAGYQYTLQDVSSNNAVNSNVAFSGANKGWVKDINPTQPTAQSISAGYLEYEPNQDLKVNLNEKLVQSGNSLKVTLPKVALTSGVAAEDTIEPAFFQNIQAATNGYKWTSGDTNIATVQTLSDGSAAIVGVSTNGKTIATTDLMIELQDVYGTKTTSTAPVFVTETNGTVTQKDGFTIGATNFAIEYKAAAELTESQALSLAKTAAFEEVKNGVNSSAEDRSSLIQVNAAQLAAIQKGSNQGGTYPLTYTVTKDGKTAEVVIQVTVAKDLTAVNAHDSTIYVGDTWTATDNFDSALNKAGDAVNWSDIQTTGTVNTNTAGNYPITYTYAGISKTINVTVKDNLTAVNTHDSTIYTGDVWNAKDNFDSALDKDGNLVELKDITVTGTVDTTKADKYEITYTYAGISSKATVIVKENKKGVSAHDSTMYVGDNWTAKDNFDSAFDKDGNAVNFDDVQVTEKPTVNTNKAGSYQITYSYDGASKTITLTVKDIQTAVNAHDLTIYTGDSWNAKDNFDSALDKDGQTVSFQDIQVTGTVDAAQAGVYPVSYSYDGLTTTINVTVKTAQTAIQAHDSLIYTGDTWNAKDNFDSAVDKKGQAVDFQDVTVSETPNVDMETPGVYQVTYSYNGVSTTINVTVEPRQTSLTVHDTTIYAGTKWSTKDNFDSATDKKGDSVSLSDITVSGSVDYETPGTYEISYLYDGVKAVAHVTVLENHAKIIVKDSNLSFDAKWDAKDNFISATNREGVEINFSQVKVSGTVNTNKAGTYKVTYTIDPNEGTVDAGKEEIQVVATIVVAEKPTSQPNPAKPNKPSKGTTTLTVTSTKQHAATYKDAKPLPKTGDQSNNWTIWAGICLLGIGLLMSGFLYRRRKQQ</sequence>
<keyword evidence="7" id="KW-0472">Membrane</keyword>
<evidence type="ECO:0000256" key="4">
    <source>
        <dbReference type="ARBA" id="ARBA00022729"/>
    </source>
</evidence>
<accession>A0A7X0X7B4</accession>
<comment type="caution">
    <text evidence="10">The sequence shown here is derived from an EMBL/GenBank/DDBJ whole genome shotgun (WGS) entry which is preliminary data.</text>
</comment>
<dbReference type="InterPro" id="IPR019931">
    <property type="entry name" value="LPXTG_anchor"/>
</dbReference>
<dbReference type="InterPro" id="IPR022038">
    <property type="entry name" value="Ig-like_bact"/>
</dbReference>
<feature type="region of interest" description="Disordered" evidence="6">
    <location>
        <begin position="129"/>
        <end position="160"/>
    </location>
</feature>
<keyword evidence="7" id="KW-0812">Transmembrane</keyword>
<evidence type="ECO:0000259" key="9">
    <source>
        <dbReference type="PROSITE" id="PS50847"/>
    </source>
</evidence>
<evidence type="ECO:0000256" key="3">
    <source>
        <dbReference type="ARBA" id="ARBA00022525"/>
    </source>
</evidence>
<dbReference type="Pfam" id="PF00746">
    <property type="entry name" value="Gram_pos_anchor"/>
    <property type="match status" value="1"/>
</dbReference>
<proteinExistence type="predicted"/>
<feature type="signal peptide" evidence="8">
    <location>
        <begin position="1"/>
        <end position="33"/>
    </location>
</feature>
<name>A0A7X0X7B4_9LIST</name>
<feature type="compositionally biased region" description="Low complexity" evidence="6">
    <location>
        <begin position="135"/>
        <end position="156"/>
    </location>
</feature>
<protein>
    <submittedName>
        <fullName evidence="10">DUF5011 domain-containing protein</fullName>
    </submittedName>
</protein>
<keyword evidence="5" id="KW-0572">Peptidoglycan-anchor</keyword>
<dbReference type="RefSeq" id="WP_185381038.1">
    <property type="nucleotide sequence ID" value="NZ_JAASTW010000008.1"/>
</dbReference>
<dbReference type="NCBIfam" id="TIGR01167">
    <property type="entry name" value="LPXTG_anchor"/>
    <property type="match status" value="1"/>
</dbReference>
<organism evidence="10 11">
    <name type="scientific">Listeria immobilis</name>
    <dbReference type="NCBI Taxonomy" id="2713502"/>
    <lineage>
        <taxon>Bacteria</taxon>
        <taxon>Bacillati</taxon>
        <taxon>Bacillota</taxon>
        <taxon>Bacilli</taxon>
        <taxon>Bacillales</taxon>
        <taxon>Listeriaceae</taxon>
        <taxon>Listeria</taxon>
    </lineage>
</organism>
<feature type="chain" id="PRO_5031262724" evidence="8">
    <location>
        <begin position="34"/>
        <end position="2017"/>
    </location>
</feature>
<keyword evidence="4 8" id="KW-0732">Signal</keyword>
<dbReference type="Pfam" id="PF07523">
    <property type="entry name" value="Big_3"/>
    <property type="match status" value="7"/>
</dbReference>
<evidence type="ECO:0000256" key="7">
    <source>
        <dbReference type="SAM" id="Phobius"/>
    </source>
</evidence>
<keyword evidence="2" id="KW-0134">Cell wall</keyword>
<keyword evidence="3" id="KW-0964">Secreted</keyword>
<evidence type="ECO:0000256" key="8">
    <source>
        <dbReference type="SAM" id="SignalP"/>
    </source>
</evidence>
<evidence type="ECO:0000313" key="11">
    <source>
        <dbReference type="Proteomes" id="UP000561617"/>
    </source>
</evidence>
<feature type="transmembrane region" description="Helical" evidence="7">
    <location>
        <begin position="1991"/>
        <end position="2011"/>
    </location>
</feature>
<dbReference type="SUPFAM" id="SSF49478">
    <property type="entry name" value="Cna protein B-type domain"/>
    <property type="match status" value="1"/>
</dbReference>
<evidence type="ECO:0000256" key="1">
    <source>
        <dbReference type="ARBA" id="ARBA00004168"/>
    </source>
</evidence>
<evidence type="ECO:0000313" key="10">
    <source>
        <dbReference type="EMBL" id="MBC1488979.1"/>
    </source>
</evidence>
<gene>
    <name evidence="10" type="ORF">HCJ38_08140</name>
</gene>
<dbReference type="InterPro" id="IPR013783">
    <property type="entry name" value="Ig-like_fold"/>
</dbReference>
<dbReference type="PROSITE" id="PS50847">
    <property type="entry name" value="GRAM_POS_ANCHORING"/>
    <property type="match status" value="1"/>
</dbReference>
<reference evidence="10 11" key="1">
    <citation type="submission" date="2020-03" db="EMBL/GenBank/DDBJ databases">
        <title>Soil Listeria distribution.</title>
        <authorList>
            <person name="Liao J."/>
            <person name="Wiedmann M."/>
        </authorList>
    </citation>
    <scope>NUCLEOTIDE SEQUENCE [LARGE SCALE GENOMIC DNA]</scope>
    <source>
        <strain evidence="10 11">FSL L7-1554</strain>
    </source>
</reference>
<dbReference type="Gene3D" id="2.60.40.10">
    <property type="entry name" value="Immunoglobulins"/>
    <property type="match status" value="7"/>
</dbReference>
<feature type="region of interest" description="Disordered" evidence="6">
    <location>
        <begin position="1944"/>
        <end position="1963"/>
    </location>
</feature>
<dbReference type="Proteomes" id="UP000561617">
    <property type="component" value="Unassembled WGS sequence"/>
</dbReference>
<evidence type="ECO:0000256" key="6">
    <source>
        <dbReference type="SAM" id="MobiDB-lite"/>
    </source>
</evidence>
<evidence type="ECO:0000256" key="5">
    <source>
        <dbReference type="ARBA" id="ARBA00023088"/>
    </source>
</evidence>
<comment type="subcellular location">
    <subcellularLocation>
        <location evidence="1">Secreted</location>
        <location evidence="1">Cell wall</location>
        <topology evidence="1">Peptidoglycan-anchor</topology>
    </subcellularLocation>
</comment>